<keyword evidence="3" id="KW-1185">Reference proteome</keyword>
<organism evidence="2 3">
    <name type="scientific">Loxostege sticticalis</name>
    <name type="common">Beet webworm moth</name>
    <dbReference type="NCBI Taxonomy" id="481309"/>
    <lineage>
        <taxon>Eukaryota</taxon>
        <taxon>Metazoa</taxon>
        <taxon>Ecdysozoa</taxon>
        <taxon>Arthropoda</taxon>
        <taxon>Hexapoda</taxon>
        <taxon>Insecta</taxon>
        <taxon>Pterygota</taxon>
        <taxon>Neoptera</taxon>
        <taxon>Endopterygota</taxon>
        <taxon>Lepidoptera</taxon>
        <taxon>Glossata</taxon>
        <taxon>Ditrysia</taxon>
        <taxon>Pyraloidea</taxon>
        <taxon>Crambidae</taxon>
        <taxon>Pyraustinae</taxon>
        <taxon>Loxostege</taxon>
    </lineage>
</organism>
<evidence type="ECO:0008006" key="4">
    <source>
        <dbReference type="Google" id="ProtNLM"/>
    </source>
</evidence>
<accession>A0ABR3HNJ4</accession>
<keyword evidence="1" id="KW-0732">Signal</keyword>
<feature type="chain" id="PRO_5045832930" description="Neuropeptide-like 4" evidence="1">
    <location>
        <begin position="17"/>
        <end position="80"/>
    </location>
</feature>
<proteinExistence type="predicted"/>
<sequence length="80" mass="8543">MYKLLSFLAFLALAFAAPAPEPGAAILSPAVAYRAPLTYAPTLEYAYGAVPGAHLAYSAPYAYPYSAYPAYPPIAYSKIY</sequence>
<evidence type="ECO:0000313" key="2">
    <source>
        <dbReference type="EMBL" id="KAL0871983.1"/>
    </source>
</evidence>
<protein>
    <recommendedName>
        <fullName evidence="4">Neuropeptide-like 4</fullName>
    </recommendedName>
</protein>
<name>A0ABR3HNJ4_LOXSC</name>
<evidence type="ECO:0000256" key="1">
    <source>
        <dbReference type="SAM" id="SignalP"/>
    </source>
</evidence>
<reference evidence="2 3" key="1">
    <citation type="submission" date="2024-06" db="EMBL/GenBank/DDBJ databases">
        <title>A chromosome-level genome assembly of beet webworm, Loxostege sticticalis.</title>
        <authorList>
            <person name="Zhang Y."/>
        </authorList>
    </citation>
    <scope>NUCLEOTIDE SEQUENCE [LARGE SCALE GENOMIC DNA]</scope>
    <source>
        <strain evidence="2">AQ026</strain>
        <tissue evidence="2">Whole body</tissue>
    </source>
</reference>
<evidence type="ECO:0000313" key="3">
    <source>
        <dbReference type="Proteomes" id="UP001549920"/>
    </source>
</evidence>
<gene>
    <name evidence="2" type="ORF">ABMA27_004423</name>
</gene>
<dbReference type="EMBL" id="JBEUOH010000016">
    <property type="protein sequence ID" value="KAL0871983.1"/>
    <property type="molecule type" value="Genomic_DNA"/>
</dbReference>
<comment type="caution">
    <text evidence="2">The sequence shown here is derived from an EMBL/GenBank/DDBJ whole genome shotgun (WGS) entry which is preliminary data.</text>
</comment>
<dbReference type="Proteomes" id="UP001549920">
    <property type="component" value="Unassembled WGS sequence"/>
</dbReference>
<feature type="signal peptide" evidence="1">
    <location>
        <begin position="1"/>
        <end position="16"/>
    </location>
</feature>